<feature type="transmembrane region" description="Helical" evidence="2">
    <location>
        <begin position="211"/>
        <end position="232"/>
    </location>
</feature>
<keyword evidence="5" id="KW-1185">Reference proteome</keyword>
<comment type="caution">
    <text evidence="4">The sequence shown here is derived from an EMBL/GenBank/DDBJ whole genome shotgun (WGS) entry which is preliminary data.</text>
</comment>
<feature type="compositionally biased region" description="Polar residues" evidence="1">
    <location>
        <begin position="1"/>
        <end position="24"/>
    </location>
</feature>
<feature type="transmembrane region" description="Helical" evidence="2">
    <location>
        <begin position="150"/>
        <end position="169"/>
    </location>
</feature>
<feature type="transmembrane region" description="Helical" evidence="2">
    <location>
        <begin position="238"/>
        <end position="262"/>
    </location>
</feature>
<feature type="region of interest" description="Disordered" evidence="1">
    <location>
        <begin position="1"/>
        <end position="45"/>
    </location>
</feature>
<keyword evidence="2" id="KW-1133">Transmembrane helix</keyword>
<reference evidence="4 5" key="1">
    <citation type="journal article" date="2020" name="ISME J.">
        <title>Uncovering the hidden diversity of litter-decomposition mechanisms in mushroom-forming fungi.</title>
        <authorList>
            <person name="Floudas D."/>
            <person name="Bentzer J."/>
            <person name="Ahren D."/>
            <person name="Johansson T."/>
            <person name="Persson P."/>
            <person name="Tunlid A."/>
        </authorList>
    </citation>
    <scope>NUCLEOTIDE SEQUENCE [LARGE SCALE GENOMIC DNA]</scope>
    <source>
        <strain evidence="4 5">CBS 291.85</strain>
    </source>
</reference>
<proteinExistence type="predicted"/>
<dbReference type="InterPro" id="IPR045338">
    <property type="entry name" value="DUF6535"/>
</dbReference>
<evidence type="ECO:0000313" key="5">
    <source>
        <dbReference type="Proteomes" id="UP000559256"/>
    </source>
</evidence>
<accession>A0A8H5CRV7</accession>
<dbReference type="OrthoDB" id="3219854at2759"/>
<dbReference type="Pfam" id="PF20153">
    <property type="entry name" value="DUF6535"/>
    <property type="match status" value="1"/>
</dbReference>
<keyword evidence="2" id="KW-0472">Membrane</keyword>
<dbReference type="AlphaFoldDB" id="A0A8H5CRV7"/>
<sequence length="961" mass="108454">MPRTSAPPSQLPSMPTTSAPSSQLEDLEKNEKQFDTNGAGRFKSTSDSDACFKLWNMYIGQAHEYDKALLEGWKGDMEGMLLFSALYSATLTALLVESYKKLQLDPADLTTSLLTTMISLQLASSNGTTPTVGLPDTSFKPMTSSLICNMLWFLSLALALTCSLLATFVQQWTRDFLHKTTMRPSPVVQARVLAFSYFGLRRFGMHTFVDVIPILLHISLFLFFAGLVAFLLPVNLPLTILMACVLFIFVLVYLALTLYPLFSLDTPYRTPLSDFFWRIANGFAVRKHGLSDDNLSLTQAMLEKSLHKSSERDRRCMEFTMTLLTHDTELVPMFEAISEAFASSRASGVRLENFGIVAPLLQSSIPEINIISRICNFISGSNTPGESTTKAMKSCLHALNLLARLVINHSMENIGTSRQYPTFWFQRDLLALLSSSPSLPRDYLISTIALLRTSRVQGFRQCVQRMFEVLSSRKTSTEQLAEVRSIFTNLSREDIDWTSEKFTHHFNQLGGTLQSACMSGMTETDTAALVQQVQEHIAQLMDMSRWKAALISVLSQFLSEATGAGLVPFEMDRTFILIHSSIPTLNVFDQSLDVEEDEAQATYLLQSTSPYPQSVSPELFALVFRLLFSTKRGLHYTGAVESRVVLYKYLYNGTAEQRKLLIESDSACSMEECIFLDLSSDGAGDLASWCISGMDRAYYGMGFWESTVPPRLLSFAKGIFRLIPTASTDFTQYCWWSKPSTDTERILCKDIIQKLKHLWRSYDIPNSHHDDISSITPTMGDIHTLGQRLLPELPVPECPPLPCPPDRYQHWITEIQDYVLSMHLLITAKYINLMAEDTEDRVFGDWDNIFTSIQLHQGHIYEIAQLHFAKSVMDLMSLCPWNQPNESGKSKLFYNHIWCLSRTNWCWVTDMESAKILAEAIQLHKNDANFNGIVWYEDVCLARCMEVVQRAGAAEEPLVSQ</sequence>
<gene>
    <name evidence="4" type="ORF">D9758_011393</name>
</gene>
<evidence type="ECO:0000256" key="1">
    <source>
        <dbReference type="SAM" id="MobiDB-lite"/>
    </source>
</evidence>
<name>A0A8H5CRV7_9AGAR</name>
<evidence type="ECO:0000313" key="4">
    <source>
        <dbReference type="EMBL" id="KAF5345923.1"/>
    </source>
</evidence>
<dbReference type="EMBL" id="JAACJM010000107">
    <property type="protein sequence ID" value="KAF5345923.1"/>
    <property type="molecule type" value="Genomic_DNA"/>
</dbReference>
<feature type="domain" description="DUF6535" evidence="3">
    <location>
        <begin position="55"/>
        <end position="232"/>
    </location>
</feature>
<organism evidence="4 5">
    <name type="scientific">Tetrapyrgos nigripes</name>
    <dbReference type="NCBI Taxonomy" id="182062"/>
    <lineage>
        <taxon>Eukaryota</taxon>
        <taxon>Fungi</taxon>
        <taxon>Dikarya</taxon>
        <taxon>Basidiomycota</taxon>
        <taxon>Agaricomycotina</taxon>
        <taxon>Agaricomycetes</taxon>
        <taxon>Agaricomycetidae</taxon>
        <taxon>Agaricales</taxon>
        <taxon>Marasmiineae</taxon>
        <taxon>Marasmiaceae</taxon>
        <taxon>Tetrapyrgos</taxon>
    </lineage>
</organism>
<evidence type="ECO:0000259" key="3">
    <source>
        <dbReference type="Pfam" id="PF20153"/>
    </source>
</evidence>
<evidence type="ECO:0000256" key="2">
    <source>
        <dbReference type="SAM" id="Phobius"/>
    </source>
</evidence>
<protein>
    <recommendedName>
        <fullName evidence="3">DUF6535 domain-containing protein</fullName>
    </recommendedName>
</protein>
<dbReference type="Proteomes" id="UP000559256">
    <property type="component" value="Unassembled WGS sequence"/>
</dbReference>
<keyword evidence="2" id="KW-0812">Transmembrane</keyword>